<accession>Q4QIB9</accession>
<dbReference type="EMBL" id="FR796404">
    <property type="protein sequence ID" value="CAJ02229.1"/>
    <property type="molecule type" value="Genomic_DNA"/>
</dbReference>
<evidence type="ECO:0000313" key="2">
    <source>
        <dbReference type="EMBL" id="CAJ02229.1"/>
    </source>
</evidence>
<dbReference type="GeneID" id="5649334"/>
<dbReference type="HOGENOM" id="CLU_766071_0_0_1"/>
<dbReference type="RefSeq" id="XP_001681079.1">
    <property type="nucleotide sequence ID" value="XM_001681027.1"/>
</dbReference>
<dbReference type="VEuPathDB" id="TriTrypDB:LMJSD75_080010200"/>
<dbReference type="Proteomes" id="UP000000542">
    <property type="component" value="Chromosome 8"/>
</dbReference>
<keyword evidence="3" id="KW-1185">Reference proteome</keyword>
<feature type="region of interest" description="Disordered" evidence="1">
    <location>
        <begin position="133"/>
        <end position="180"/>
    </location>
</feature>
<reference evidence="2 3" key="2">
    <citation type="journal article" date="2011" name="Genome Res.">
        <title>Chromosome and gene copy number variation allow major structural change between species and strains of Leishmania.</title>
        <authorList>
            <person name="Rogers M.B."/>
            <person name="Hilley J.D."/>
            <person name="Dickens N.J."/>
            <person name="Wilkes J."/>
            <person name="Bates P.A."/>
            <person name="Depledge D.P."/>
            <person name="Harris D."/>
            <person name="Her Y."/>
            <person name="Herzyk P."/>
            <person name="Imamura H."/>
            <person name="Otto T.D."/>
            <person name="Sanders M."/>
            <person name="Seeger K."/>
            <person name="Dujardin J.C."/>
            <person name="Berriman M."/>
            <person name="Smith D.F."/>
            <person name="Hertz-Fowler C."/>
            <person name="Mottram J.C."/>
        </authorList>
    </citation>
    <scope>NUCLEOTIDE SEQUENCE [LARGE SCALE GENOMIC DNA]</scope>
    <source>
        <strain evidence="3">MHOM/IL/81/Friedlin</strain>
    </source>
</reference>
<feature type="compositionally biased region" description="Polar residues" evidence="1">
    <location>
        <begin position="41"/>
        <end position="51"/>
    </location>
</feature>
<feature type="compositionally biased region" description="Low complexity" evidence="1">
    <location>
        <begin position="162"/>
        <end position="180"/>
    </location>
</feature>
<dbReference type="InParanoid" id="Q4QIB9"/>
<feature type="region of interest" description="Disordered" evidence="1">
    <location>
        <begin position="1"/>
        <end position="82"/>
    </location>
</feature>
<dbReference type="eggNOG" id="ENOG502SID6">
    <property type="taxonomic scope" value="Eukaryota"/>
</dbReference>
<dbReference type="OMA" id="YMTHAEQ"/>
<dbReference type="VEuPathDB" id="TriTrypDB:LmjF.08.0500"/>
<feature type="compositionally biased region" description="Polar residues" evidence="1">
    <location>
        <begin position="70"/>
        <end position="82"/>
    </location>
</feature>
<organism evidence="2 3">
    <name type="scientific">Leishmania major</name>
    <dbReference type="NCBI Taxonomy" id="5664"/>
    <lineage>
        <taxon>Eukaryota</taxon>
        <taxon>Discoba</taxon>
        <taxon>Euglenozoa</taxon>
        <taxon>Kinetoplastea</taxon>
        <taxon>Metakinetoplastina</taxon>
        <taxon>Trypanosomatida</taxon>
        <taxon>Trypanosomatidae</taxon>
        <taxon>Leishmaniinae</taxon>
        <taxon>Leishmania</taxon>
    </lineage>
</organism>
<sequence>MPPSRHARHAAAVQEPRRPAKQQQQQQQHSPSPDHAVGDGSSVSAWTSTGVTACAAPRLRKGKGPLRSVASPSIGASNPRQDASAATTWRAQLLHLATQEAYTAAALLRLLRSPAPADARDGVQPNQLLLDTAAPPPVPSGAGAAGGARVQTAHTARRSAHDASPPTAAAATTEAASPSTHTVEWTSYGELWEGLLARLPLVNGANDAAKPTPATGGNSDDQGSTGGGKRFGGKPAGHRSDKKAAVAAALADGGAKAGAMSSPTTDVSPMLCTLSNDWRSFFLHRRLSGSAMAGGRTRTAVPAQGHQAAARPQRRRLDNLRCSPYMTHAEQRAIRRYTAAAIAAVPSGAQRGLSTVCVLDFL</sequence>
<proteinExistence type="predicted"/>
<evidence type="ECO:0000256" key="1">
    <source>
        <dbReference type="SAM" id="MobiDB-lite"/>
    </source>
</evidence>
<feature type="region of interest" description="Disordered" evidence="1">
    <location>
        <begin position="206"/>
        <end position="240"/>
    </location>
</feature>
<dbReference type="AlphaFoldDB" id="Q4QIB9"/>
<feature type="region of interest" description="Disordered" evidence="1">
    <location>
        <begin position="293"/>
        <end position="313"/>
    </location>
</feature>
<dbReference type="KEGG" id="lma:LMJF_08_0500"/>
<reference evidence="2 3" key="1">
    <citation type="journal article" date="2005" name="Science">
        <title>The genome of the kinetoplastid parasite, Leishmania major.</title>
        <authorList>
            <person name="Ivens A.C."/>
            <person name="Peacock C.S."/>
            <person name="Worthey E.A."/>
            <person name="Murphy L."/>
            <person name="Aggarwal G."/>
            <person name="Berriman M."/>
            <person name="Sisk E."/>
            <person name="Rajandream M.A."/>
            <person name="Adlem E."/>
            <person name="Aert R."/>
            <person name="Anupama A."/>
            <person name="Apostolou Z."/>
            <person name="Attipoe P."/>
            <person name="Bason N."/>
            <person name="Bauser C."/>
            <person name="Beck A."/>
            <person name="Beverley S.M."/>
            <person name="Bianchettin G."/>
            <person name="Borzym K."/>
            <person name="Bothe G."/>
            <person name="Bruschi C.V."/>
            <person name="Collins M."/>
            <person name="Cadag E."/>
            <person name="Ciarloni L."/>
            <person name="Clayton C."/>
            <person name="Coulson R.M."/>
            <person name="Cronin A."/>
            <person name="Cruz A.K."/>
            <person name="Davies R.M."/>
            <person name="De Gaudenzi J."/>
            <person name="Dobson D.E."/>
            <person name="Duesterhoeft A."/>
            <person name="Fazelina G."/>
            <person name="Fosker N."/>
            <person name="Frasch A.C."/>
            <person name="Fraser A."/>
            <person name="Fuchs M."/>
            <person name="Gabel C."/>
            <person name="Goble A."/>
            <person name="Goffeau A."/>
            <person name="Harris D."/>
            <person name="Hertz-Fowler C."/>
            <person name="Hilbert H."/>
            <person name="Horn D."/>
            <person name="Huang Y."/>
            <person name="Klages S."/>
            <person name="Knights A."/>
            <person name="Kube M."/>
            <person name="Larke N."/>
            <person name="Litvin L."/>
            <person name="Lord A."/>
            <person name="Louie T."/>
            <person name="Marra M."/>
            <person name="Masuy D."/>
            <person name="Matthews K."/>
            <person name="Michaeli S."/>
            <person name="Mottram J.C."/>
            <person name="Muller-Auer S."/>
            <person name="Munden H."/>
            <person name="Nelson S."/>
            <person name="Norbertczak H."/>
            <person name="Oliver K."/>
            <person name="O'neil S."/>
            <person name="Pentony M."/>
            <person name="Pohl T.M."/>
            <person name="Price C."/>
            <person name="Purnelle B."/>
            <person name="Quail M.A."/>
            <person name="Rabbinowitsch E."/>
            <person name="Reinhardt R."/>
            <person name="Rieger M."/>
            <person name="Rinta J."/>
            <person name="Robben J."/>
            <person name="Robertson L."/>
            <person name="Ruiz J.C."/>
            <person name="Rutter S."/>
            <person name="Saunders D."/>
            <person name="Schafer M."/>
            <person name="Schein J."/>
            <person name="Schwartz D.C."/>
            <person name="Seeger K."/>
            <person name="Seyler A."/>
            <person name="Sharp S."/>
            <person name="Shin H."/>
            <person name="Sivam D."/>
            <person name="Squares R."/>
            <person name="Squares S."/>
            <person name="Tosato V."/>
            <person name="Vogt C."/>
            <person name="Volckaert G."/>
            <person name="Wambutt R."/>
            <person name="Warren T."/>
            <person name="Wedler H."/>
            <person name="Woodward J."/>
            <person name="Zhou S."/>
            <person name="Zimmermann W."/>
            <person name="Smith D.F."/>
            <person name="Blackwell J.M."/>
            <person name="Stuart K.D."/>
            <person name="Barrell B."/>
            <person name="Myler P.J."/>
        </authorList>
    </citation>
    <scope>NUCLEOTIDE SEQUENCE [LARGE SCALE GENOMIC DNA]</scope>
    <source>
        <strain evidence="3">MHOM/IL/81/Friedlin</strain>
    </source>
</reference>
<evidence type="ECO:0000313" key="3">
    <source>
        <dbReference type="Proteomes" id="UP000000542"/>
    </source>
</evidence>
<gene>
    <name evidence="2" type="ORF">LMJF_08_0500</name>
</gene>
<name>Q4QIB9_LEIMA</name>
<protein>
    <submittedName>
        <fullName evidence="2">Uncharacterized protein</fullName>
    </submittedName>
</protein>
<dbReference type="VEuPathDB" id="TriTrypDB:LMJFC_080010500"/>
<dbReference type="VEuPathDB" id="TriTrypDB:LMJLV39_080010200"/>